<dbReference type="Pfam" id="PF09832">
    <property type="entry name" value="DUF2059"/>
    <property type="match status" value="1"/>
</dbReference>
<protein>
    <submittedName>
        <fullName evidence="3">DUF2059 domain-containing protein</fullName>
    </submittedName>
</protein>
<keyword evidence="1" id="KW-0732">Signal</keyword>
<dbReference type="AlphaFoldDB" id="A0A494W310"/>
<evidence type="ECO:0000256" key="1">
    <source>
        <dbReference type="SAM" id="SignalP"/>
    </source>
</evidence>
<evidence type="ECO:0000313" key="3">
    <source>
        <dbReference type="EMBL" id="AYL97692.1"/>
    </source>
</evidence>
<dbReference type="EMBL" id="CP032869">
    <property type="protein sequence ID" value="AYL97692.1"/>
    <property type="molecule type" value="Genomic_DNA"/>
</dbReference>
<accession>A0A494W310</accession>
<organism evidence="3 4">
    <name type="scientific">Mucilaginibacter celer</name>
    <dbReference type="NCBI Taxonomy" id="2305508"/>
    <lineage>
        <taxon>Bacteria</taxon>
        <taxon>Pseudomonadati</taxon>
        <taxon>Bacteroidota</taxon>
        <taxon>Sphingobacteriia</taxon>
        <taxon>Sphingobacteriales</taxon>
        <taxon>Sphingobacteriaceae</taxon>
        <taxon>Mucilaginibacter</taxon>
    </lineage>
</organism>
<reference evidence="3 4" key="1">
    <citation type="submission" date="2018-10" db="EMBL/GenBank/DDBJ databases">
        <title>Genome sequencing of Mucilaginibacter sp. HYN0043.</title>
        <authorList>
            <person name="Kim M."/>
            <person name="Yi H."/>
        </authorList>
    </citation>
    <scope>NUCLEOTIDE SEQUENCE [LARGE SCALE GENOMIC DNA]</scope>
    <source>
        <strain evidence="3 4">HYN0043</strain>
    </source>
</reference>
<feature type="domain" description="DUF2059" evidence="2">
    <location>
        <begin position="91"/>
        <end position="140"/>
    </location>
</feature>
<dbReference type="Proteomes" id="UP000270046">
    <property type="component" value="Chromosome"/>
</dbReference>
<gene>
    <name evidence="3" type="ORF">HYN43_021410</name>
</gene>
<dbReference type="RefSeq" id="WP_119405981.1">
    <property type="nucleotide sequence ID" value="NZ_CP032869.1"/>
</dbReference>
<dbReference type="InterPro" id="IPR018637">
    <property type="entry name" value="DUF2059"/>
</dbReference>
<evidence type="ECO:0000313" key="4">
    <source>
        <dbReference type="Proteomes" id="UP000270046"/>
    </source>
</evidence>
<dbReference type="KEGG" id="muh:HYN43_021410"/>
<dbReference type="OrthoDB" id="1143459at2"/>
<feature type="chain" id="PRO_5019756814" evidence="1">
    <location>
        <begin position="23"/>
        <end position="184"/>
    </location>
</feature>
<sequence length="184" mass="20757">MNLKLKLIALAGIILLSFSTLKAQTNNQTFTASHLKAAEEFLIASRTQDQFDVMMDNVIKQMAEKIDDNQRAAYIKVMKAFNRKYLSWKVLKEKLTSIYAAGFTEAELNQLNSFYNSPIGKKFVAVNAELLQRVNTLTLDITAEHNTELEQNLALAYKHTDPPAVMEFITPSIPLPAPKTPEEH</sequence>
<feature type="signal peptide" evidence="1">
    <location>
        <begin position="1"/>
        <end position="22"/>
    </location>
</feature>
<keyword evidence="4" id="KW-1185">Reference proteome</keyword>
<name>A0A494W310_9SPHI</name>
<evidence type="ECO:0000259" key="2">
    <source>
        <dbReference type="Pfam" id="PF09832"/>
    </source>
</evidence>
<proteinExistence type="predicted"/>